<dbReference type="PANTHER" id="PTHR46696:SF1">
    <property type="entry name" value="CYTOCHROME P450 YJIB-RELATED"/>
    <property type="match status" value="1"/>
</dbReference>
<comment type="similarity">
    <text evidence="1 2">Belongs to the cytochrome P450 family.</text>
</comment>
<dbReference type="GO" id="GO:0004497">
    <property type="term" value="F:monooxygenase activity"/>
    <property type="evidence" value="ECO:0007669"/>
    <property type="project" value="UniProtKB-KW"/>
</dbReference>
<organism evidence="3 4">
    <name type="scientific">Streptomyces canus</name>
    <dbReference type="NCBI Taxonomy" id="58343"/>
    <lineage>
        <taxon>Bacteria</taxon>
        <taxon>Bacillati</taxon>
        <taxon>Actinomycetota</taxon>
        <taxon>Actinomycetes</taxon>
        <taxon>Kitasatosporales</taxon>
        <taxon>Streptomycetaceae</taxon>
        <taxon>Streptomyces</taxon>
        <taxon>Streptomyces aurantiacus group</taxon>
    </lineage>
</organism>
<keyword evidence="2" id="KW-0479">Metal-binding</keyword>
<dbReference type="PANTHER" id="PTHR46696">
    <property type="entry name" value="P450, PUTATIVE (EUROFUNG)-RELATED"/>
    <property type="match status" value="1"/>
</dbReference>
<dbReference type="SUPFAM" id="SSF48264">
    <property type="entry name" value="Cytochrome P450"/>
    <property type="match status" value="1"/>
</dbReference>
<keyword evidence="2" id="KW-0408">Iron</keyword>
<dbReference type="AlphaFoldDB" id="A0A101RLK3"/>
<keyword evidence="2" id="KW-0560">Oxidoreductase</keyword>
<keyword evidence="2" id="KW-0349">Heme</keyword>
<dbReference type="InterPro" id="IPR001128">
    <property type="entry name" value="Cyt_P450"/>
</dbReference>
<protein>
    <recommendedName>
        <fullName evidence="5">Cytochrome</fullName>
    </recommendedName>
</protein>
<dbReference type="STRING" id="58343.AQJ46_45500"/>
<accession>A0A101RLK3</accession>
<dbReference type="Pfam" id="PF00067">
    <property type="entry name" value="p450"/>
    <property type="match status" value="1"/>
</dbReference>
<evidence type="ECO:0000256" key="1">
    <source>
        <dbReference type="ARBA" id="ARBA00010617"/>
    </source>
</evidence>
<name>A0A101RLK3_9ACTN</name>
<dbReference type="InterPro" id="IPR036396">
    <property type="entry name" value="Cyt_P450_sf"/>
</dbReference>
<dbReference type="Proteomes" id="UP000053669">
    <property type="component" value="Unassembled WGS sequence"/>
</dbReference>
<dbReference type="GO" id="GO:0020037">
    <property type="term" value="F:heme binding"/>
    <property type="evidence" value="ECO:0007669"/>
    <property type="project" value="InterPro"/>
</dbReference>
<dbReference type="PRINTS" id="PR00359">
    <property type="entry name" value="BP450"/>
</dbReference>
<sequence length="445" mass="47187">MTVIENPEGADTTSGTPAALRIHPPATHRLGPSSAAPSGCPFHLKGSVPGRSNAAEGSTLQVYGPAPVAVLPGGVQARVVVAYDLAQRLAAGSDVSRNADHWPGFRDGSLAVDGVLRQWAGPRNALNAEGEEHTRLRTPIQAGLTPRRVREMTPVIEAIVEEALDDLEVLAADSGIVDLVPSFALRIPQQVITRLMGVPSSLMGQFGRAATGLFDTSAGPGDMQRSMDTVLALLGEIVAARRAQLGDDLVSDLIRAAGQADDPLSDEELLAQLMLVVIAATETTVHAIGTLIVHLLTRPAQRALVVSGEVSLDDALDESLRLQPPAASVPLRFAVRDFEDAESGQMFRKGEPILIHTAAVGIDPNVHTTPGAYDVRRPTRRKHLAFGHGPHVCPGAPLARREVTIAVSRWLNRFPKARLAADTAQLPQPPSFIANGFTRIPVRLG</sequence>
<reference evidence="3 4" key="1">
    <citation type="submission" date="2015-10" db="EMBL/GenBank/DDBJ databases">
        <title>Draft genome sequence of Streptomyces canus DSM 40017, type strain for the species Streptomyces canus.</title>
        <authorList>
            <person name="Ruckert C."/>
            <person name="Winkler A."/>
            <person name="Kalinowski J."/>
            <person name="Kampfer P."/>
            <person name="Glaeser S."/>
        </authorList>
    </citation>
    <scope>NUCLEOTIDE SEQUENCE [LARGE SCALE GENOMIC DNA]</scope>
    <source>
        <strain evidence="3 4">DSM 40017</strain>
    </source>
</reference>
<dbReference type="InterPro" id="IPR017972">
    <property type="entry name" value="Cyt_P450_CS"/>
</dbReference>
<evidence type="ECO:0000313" key="4">
    <source>
        <dbReference type="Proteomes" id="UP000053669"/>
    </source>
</evidence>
<dbReference type="EMBL" id="LMWU01000067">
    <property type="protein sequence ID" value="KUN57784.1"/>
    <property type="molecule type" value="Genomic_DNA"/>
</dbReference>
<gene>
    <name evidence="3" type="ORF">AQJ46_45500</name>
</gene>
<evidence type="ECO:0000313" key="3">
    <source>
        <dbReference type="EMBL" id="KUN57784.1"/>
    </source>
</evidence>
<evidence type="ECO:0000256" key="2">
    <source>
        <dbReference type="RuleBase" id="RU000461"/>
    </source>
</evidence>
<proteinExistence type="inferred from homology"/>
<comment type="caution">
    <text evidence="3">The sequence shown here is derived from an EMBL/GenBank/DDBJ whole genome shotgun (WGS) entry which is preliminary data.</text>
</comment>
<dbReference type="GO" id="GO:0005506">
    <property type="term" value="F:iron ion binding"/>
    <property type="evidence" value="ECO:0007669"/>
    <property type="project" value="InterPro"/>
</dbReference>
<dbReference type="InterPro" id="IPR002397">
    <property type="entry name" value="Cyt_P450_B"/>
</dbReference>
<dbReference type="PROSITE" id="PS00086">
    <property type="entry name" value="CYTOCHROME_P450"/>
    <property type="match status" value="1"/>
</dbReference>
<keyword evidence="2" id="KW-0503">Monooxygenase</keyword>
<dbReference type="Gene3D" id="1.10.630.10">
    <property type="entry name" value="Cytochrome P450"/>
    <property type="match status" value="1"/>
</dbReference>
<evidence type="ECO:0008006" key="5">
    <source>
        <dbReference type="Google" id="ProtNLM"/>
    </source>
</evidence>
<dbReference type="RefSeq" id="WP_059211242.1">
    <property type="nucleotide sequence ID" value="NZ_KQ948679.1"/>
</dbReference>
<dbReference type="GO" id="GO:0016705">
    <property type="term" value="F:oxidoreductase activity, acting on paired donors, with incorporation or reduction of molecular oxygen"/>
    <property type="evidence" value="ECO:0007669"/>
    <property type="project" value="InterPro"/>
</dbReference>